<comment type="caution">
    <text evidence="2">The sequence shown here is derived from an EMBL/GenBank/DDBJ whole genome shotgun (WGS) entry which is preliminary data.</text>
</comment>
<evidence type="ECO:0000313" key="2">
    <source>
        <dbReference type="EMBL" id="KAL0955590.1"/>
    </source>
</evidence>
<evidence type="ECO:0000313" key="3">
    <source>
        <dbReference type="Proteomes" id="UP001556367"/>
    </source>
</evidence>
<keyword evidence="3" id="KW-1185">Reference proteome</keyword>
<feature type="compositionally biased region" description="Polar residues" evidence="1">
    <location>
        <begin position="113"/>
        <end position="122"/>
    </location>
</feature>
<dbReference type="Proteomes" id="UP001556367">
    <property type="component" value="Unassembled WGS sequence"/>
</dbReference>
<name>A0ABR3JJD8_9AGAR</name>
<accession>A0ABR3JJD8</accession>
<feature type="compositionally biased region" description="Polar residues" evidence="1">
    <location>
        <begin position="144"/>
        <end position="157"/>
    </location>
</feature>
<proteinExistence type="predicted"/>
<organism evidence="2 3">
    <name type="scientific">Hohenbuehelia grisea</name>
    <dbReference type="NCBI Taxonomy" id="104357"/>
    <lineage>
        <taxon>Eukaryota</taxon>
        <taxon>Fungi</taxon>
        <taxon>Dikarya</taxon>
        <taxon>Basidiomycota</taxon>
        <taxon>Agaricomycotina</taxon>
        <taxon>Agaricomycetes</taxon>
        <taxon>Agaricomycetidae</taxon>
        <taxon>Agaricales</taxon>
        <taxon>Pleurotineae</taxon>
        <taxon>Pleurotaceae</taxon>
        <taxon>Hohenbuehelia</taxon>
    </lineage>
</organism>
<feature type="compositionally biased region" description="Polar residues" evidence="1">
    <location>
        <begin position="65"/>
        <end position="75"/>
    </location>
</feature>
<feature type="compositionally biased region" description="Basic and acidic residues" evidence="1">
    <location>
        <begin position="123"/>
        <end position="142"/>
    </location>
</feature>
<dbReference type="EMBL" id="JASNQZ010000006">
    <property type="protein sequence ID" value="KAL0955590.1"/>
    <property type="molecule type" value="Genomic_DNA"/>
</dbReference>
<feature type="region of interest" description="Disordered" evidence="1">
    <location>
        <begin position="42"/>
        <end position="211"/>
    </location>
</feature>
<evidence type="ECO:0000256" key="1">
    <source>
        <dbReference type="SAM" id="MobiDB-lite"/>
    </source>
</evidence>
<gene>
    <name evidence="2" type="ORF">HGRIS_001826</name>
</gene>
<protein>
    <submittedName>
        <fullName evidence="2">Uncharacterized protein</fullName>
    </submittedName>
</protein>
<sequence>MKRIGYDADTQQYIFSDSGGTTWRGAEGSMYGIMKPAAGLVTQSRAAAPSERAAVSHEEKPKTTPPTRSATNSHAEQPKPKATSHARSSTVSHAEKPKDWLSTVGFVEKQKSLRTPRTSESTTQHRDHADKPLLSRPAKEEVNVSPTSMLPTKSSSFAAPDNRGFWGRVNQAFRRSAQENNADEGGEGRSSSPQAAAEGSTKDESPSWMDGCEEALMFADREGLIYEKN</sequence>
<reference evidence="3" key="1">
    <citation type="submission" date="2024-06" db="EMBL/GenBank/DDBJ databases">
        <title>Multi-omics analyses provide insights into the biosynthesis of the anticancer antibiotic pleurotin in Hohenbuehelia grisea.</title>
        <authorList>
            <person name="Weaver J.A."/>
            <person name="Alberti F."/>
        </authorList>
    </citation>
    <scope>NUCLEOTIDE SEQUENCE [LARGE SCALE GENOMIC DNA]</scope>
    <source>
        <strain evidence="3">T-177</strain>
    </source>
</reference>